<evidence type="ECO:0000256" key="8">
    <source>
        <dbReference type="PIRSR" id="PIRSR602401-1"/>
    </source>
</evidence>
<dbReference type="CDD" id="cd11067">
    <property type="entry name" value="CYP152"/>
    <property type="match status" value="1"/>
</dbReference>
<keyword evidence="6 8" id="KW-0408">Iron</keyword>
<reference evidence="9" key="1">
    <citation type="submission" date="2023-02" db="EMBL/GenBank/DDBJ databases">
        <title>Pathogen: clinical or host-associated sample.</title>
        <authorList>
            <person name="Hergert J."/>
            <person name="Casey R."/>
            <person name="Wagner J."/>
            <person name="Young E.L."/>
            <person name="Oakeson K.F."/>
        </authorList>
    </citation>
    <scope>NUCLEOTIDE SEQUENCE</scope>
    <source>
        <strain evidence="9">2022CK-00830</strain>
    </source>
</reference>
<evidence type="ECO:0000313" key="10">
    <source>
        <dbReference type="Proteomes" id="UP001220962"/>
    </source>
</evidence>
<dbReference type="Gene3D" id="1.10.630.10">
    <property type="entry name" value="Cytochrome P450"/>
    <property type="match status" value="1"/>
</dbReference>
<sequence length="420" mass="48357">MQVEEKKLLPKEEGLDHSLSVLREGYLYITNRTIGFQSDIFETRLLGERAICMRGEEAAKLFYDNDKFERIGAAPKRVIHTLFGEGGVQSLDGEEHHHRKNMFMSVMSTEALAQMRTITRKHWALAAQRWETMPKVQLYEEAQELLCRAACEWAGVPLREAEAQEKAAWFGAMIEATAAIGIKHMKGKNARSKAEKWINGLVEQVRTGEIEAPEQSTLHTFAMHRDLKRELLDSQTAAVEIINILRPIVAIAIYICFTALAVIQQPEERKKLATAEEDYLQNFVQEVRRFYPFFPFLPARPTKDFTWQGYGFEKGVLTLLDLYGTNHHPDLWDNPEKFRPDRFHDWNGSPFNFIPQGGGDHYTGHRCAGEWITIEIMKESLDYLANKMEYDIPQQDLSFSFHKMPSLPHSRIVMINVKAV</sequence>
<dbReference type="AlphaFoldDB" id="A0AAX3N498"/>
<accession>A0AAX3N498</accession>
<evidence type="ECO:0000256" key="2">
    <source>
        <dbReference type="ARBA" id="ARBA00010617"/>
    </source>
</evidence>
<evidence type="ECO:0000313" key="9">
    <source>
        <dbReference type="EMBL" id="WDH84038.1"/>
    </source>
</evidence>
<comment type="similarity">
    <text evidence="2">Belongs to the cytochrome P450 family.</text>
</comment>
<evidence type="ECO:0000256" key="1">
    <source>
        <dbReference type="ARBA" id="ARBA00001971"/>
    </source>
</evidence>
<dbReference type="GO" id="GO:0016125">
    <property type="term" value="P:sterol metabolic process"/>
    <property type="evidence" value="ECO:0007669"/>
    <property type="project" value="TreeGrafter"/>
</dbReference>
<name>A0AAX3N498_9BACL</name>
<dbReference type="RefSeq" id="WP_205053599.1">
    <property type="nucleotide sequence ID" value="NZ_CP118101.1"/>
</dbReference>
<dbReference type="PANTHER" id="PTHR24286">
    <property type="entry name" value="CYTOCHROME P450 26"/>
    <property type="match status" value="1"/>
</dbReference>
<dbReference type="GO" id="GO:0004497">
    <property type="term" value="F:monooxygenase activity"/>
    <property type="evidence" value="ECO:0007669"/>
    <property type="project" value="UniProtKB-KW"/>
</dbReference>
<dbReference type="SUPFAM" id="SSF48264">
    <property type="entry name" value="Cytochrome P450"/>
    <property type="match status" value="1"/>
</dbReference>
<dbReference type="InterPro" id="IPR036396">
    <property type="entry name" value="Cyt_P450_sf"/>
</dbReference>
<dbReference type="GO" id="GO:0020037">
    <property type="term" value="F:heme binding"/>
    <property type="evidence" value="ECO:0007669"/>
    <property type="project" value="InterPro"/>
</dbReference>
<dbReference type="Proteomes" id="UP001220962">
    <property type="component" value="Chromosome"/>
</dbReference>
<evidence type="ECO:0000256" key="5">
    <source>
        <dbReference type="ARBA" id="ARBA00023002"/>
    </source>
</evidence>
<evidence type="ECO:0000256" key="4">
    <source>
        <dbReference type="ARBA" id="ARBA00022723"/>
    </source>
</evidence>
<keyword evidence="7" id="KW-0503">Monooxygenase</keyword>
<dbReference type="EMBL" id="CP118101">
    <property type="protein sequence ID" value="WDH84038.1"/>
    <property type="molecule type" value="Genomic_DNA"/>
</dbReference>
<dbReference type="InterPro" id="IPR002401">
    <property type="entry name" value="Cyt_P450_E_grp-I"/>
</dbReference>
<dbReference type="PANTHER" id="PTHR24286:SF24">
    <property type="entry name" value="LANOSTEROL 14-ALPHA DEMETHYLASE"/>
    <property type="match status" value="1"/>
</dbReference>
<dbReference type="GO" id="GO:0005506">
    <property type="term" value="F:iron ion binding"/>
    <property type="evidence" value="ECO:0007669"/>
    <property type="project" value="InterPro"/>
</dbReference>
<feature type="binding site" description="axial binding residue" evidence="8">
    <location>
        <position position="367"/>
    </location>
    <ligand>
        <name>heme</name>
        <dbReference type="ChEBI" id="CHEBI:30413"/>
    </ligand>
    <ligandPart>
        <name>Fe</name>
        <dbReference type="ChEBI" id="CHEBI:18248"/>
    </ligandPart>
</feature>
<dbReference type="Pfam" id="PF00067">
    <property type="entry name" value="p450"/>
    <property type="match status" value="1"/>
</dbReference>
<evidence type="ECO:0000256" key="7">
    <source>
        <dbReference type="ARBA" id="ARBA00023033"/>
    </source>
</evidence>
<proteinExistence type="inferred from homology"/>
<keyword evidence="5" id="KW-0560">Oxidoreductase</keyword>
<dbReference type="InterPro" id="IPR001128">
    <property type="entry name" value="Cyt_P450"/>
</dbReference>
<evidence type="ECO:0000256" key="3">
    <source>
        <dbReference type="ARBA" id="ARBA00022617"/>
    </source>
</evidence>
<gene>
    <name evidence="9" type="ORF">PUW23_07425</name>
</gene>
<dbReference type="PRINTS" id="PR00463">
    <property type="entry name" value="EP450I"/>
</dbReference>
<evidence type="ECO:0000256" key="6">
    <source>
        <dbReference type="ARBA" id="ARBA00023004"/>
    </source>
</evidence>
<dbReference type="GO" id="GO:0016705">
    <property type="term" value="F:oxidoreductase activity, acting on paired donors, with incorporation or reduction of molecular oxygen"/>
    <property type="evidence" value="ECO:0007669"/>
    <property type="project" value="InterPro"/>
</dbReference>
<organism evidence="9 10">
    <name type="scientific">Paenibacillus urinalis</name>
    <dbReference type="NCBI Taxonomy" id="521520"/>
    <lineage>
        <taxon>Bacteria</taxon>
        <taxon>Bacillati</taxon>
        <taxon>Bacillota</taxon>
        <taxon>Bacilli</taxon>
        <taxon>Bacillales</taxon>
        <taxon>Paenibacillaceae</taxon>
        <taxon>Paenibacillus</taxon>
    </lineage>
</organism>
<keyword evidence="3 8" id="KW-0349">Heme</keyword>
<keyword evidence="4 8" id="KW-0479">Metal-binding</keyword>
<comment type="cofactor">
    <cofactor evidence="1 8">
        <name>heme</name>
        <dbReference type="ChEBI" id="CHEBI:30413"/>
    </cofactor>
</comment>
<protein>
    <submittedName>
        <fullName evidence="9">Cytochrome P450</fullName>
    </submittedName>
</protein>